<feature type="region of interest" description="Disordered" evidence="1">
    <location>
        <begin position="99"/>
        <end position="120"/>
    </location>
</feature>
<organism evidence="3 4">
    <name type="scientific">Helicobacter baculiformis</name>
    <dbReference type="NCBI Taxonomy" id="427351"/>
    <lineage>
        <taxon>Bacteria</taxon>
        <taxon>Pseudomonadati</taxon>
        <taxon>Campylobacterota</taxon>
        <taxon>Epsilonproteobacteria</taxon>
        <taxon>Campylobacterales</taxon>
        <taxon>Helicobacteraceae</taxon>
        <taxon>Helicobacter</taxon>
    </lineage>
</organism>
<proteinExistence type="predicted"/>
<dbReference type="EMBL" id="JBHRZO010000045">
    <property type="protein sequence ID" value="MFC3848182.1"/>
    <property type="molecule type" value="Genomic_DNA"/>
</dbReference>
<reference evidence="4" key="1">
    <citation type="journal article" date="2019" name="Int. J. Syst. Evol. Microbiol.">
        <title>The Global Catalogue of Microorganisms (GCM) 10K type strain sequencing project: providing services to taxonomists for standard genome sequencing and annotation.</title>
        <authorList>
            <consortium name="The Broad Institute Genomics Platform"/>
            <consortium name="The Broad Institute Genome Sequencing Center for Infectious Disease"/>
            <person name="Wu L."/>
            <person name="Ma J."/>
        </authorList>
    </citation>
    <scope>NUCLEOTIDE SEQUENCE [LARGE SCALE GENOMIC DNA]</scope>
    <source>
        <strain evidence="4">CCUG 53816</strain>
    </source>
</reference>
<evidence type="ECO:0000313" key="4">
    <source>
        <dbReference type="Proteomes" id="UP001595783"/>
    </source>
</evidence>
<dbReference type="Proteomes" id="UP001595783">
    <property type="component" value="Unassembled WGS sequence"/>
</dbReference>
<gene>
    <name evidence="3" type="ORF">ACFOPX_06555</name>
</gene>
<sequence length="120" mass="13327">MKPFASPHAGEKFASPLARLKLANGANHTDLPRLAPPIAESEDGDGWYYLFESEQDHAARHKAYHGTCLPRNHPFWKTHTPPLDWGCRCRLSMHSKDEPTSAECAKPFASNSVESKPTAC</sequence>
<evidence type="ECO:0000259" key="2">
    <source>
        <dbReference type="Pfam" id="PF04233"/>
    </source>
</evidence>
<feature type="compositionally biased region" description="Polar residues" evidence="1">
    <location>
        <begin position="109"/>
        <end position="120"/>
    </location>
</feature>
<dbReference type="RefSeq" id="WP_382262722.1">
    <property type="nucleotide sequence ID" value="NZ_JBHRZO010000045.1"/>
</dbReference>
<protein>
    <submittedName>
        <fullName evidence="3">Phage minor head protein</fullName>
    </submittedName>
</protein>
<evidence type="ECO:0000256" key="1">
    <source>
        <dbReference type="SAM" id="MobiDB-lite"/>
    </source>
</evidence>
<dbReference type="InterPro" id="IPR006528">
    <property type="entry name" value="Phage_head_morphogenesis_dom"/>
</dbReference>
<name>A0ABV7ZLN7_9HELI</name>
<feature type="domain" description="Phage head morphogenesis" evidence="2">
    <location>
        <begin position="39"/>
        <end position="91"/>
    </location>
</feature>
<keyword evidence="4" id="KW-1185">Reference proteome</keyword>
<comment type="caution">
    <text evidence="3">The sequence shown here is derived from an EMBL/GenBank/DDBJ whole genome shotgun (WGS) entry which is preliminary data.</text>
</comment>
<dbReference type="Pfam" id="PF04233">
    <property type="entry name" value="Phage_Mu_F"/>
    <property type="match status" value="1"/>
</dbReference>
<evidence type="ECO:0000313" key="3">
    <source>
        <dbReference type="EMBL" id="MFC3848182.1"/>
    </source>
</evidence>
<accession>A0ABV7ZLN7</accession>